<keyword evidence="3" id="KW-1185">Reference proteome</keyword>
<reference evidence="2 3" key="1">
    <citation type="journal article" date="2024" name="G3 (Bethesda)">
        <title>Genome assembly of Hibiscus sabdariffa L. provides insights into metabolisms of medicinal natural products.</title>
        <authorList>
            <person name="Kim T."/>
        </authorList>
    </citation>
    <scope>NUCLEOTIDE SEQUENCE [LARGE SCALE GENOMIC DNA]</scope>
    <source>
        <strain evidence="2">TK-2024</strain>
        <tissue evidence="2">Old leaves</tissue>
    </source>
</reference>
<evidence type="ECO:0000313" key="2">
    <source>
        <dbReference type="EMBL" id="KAK8499169.1"/>
    </source>
</evidence>
<keyword evidence="1" id="KW-1133">Transmembrane helix</keyword>
<evidence type="ECO:0000256" key="1">
    <source>
        <dbReference type="SAM" id="Phobius"/>
    </source>
</evidence>
<protein>
    <submittedName>
        <fullName evidence="2">Uncharacterized protein</fullName>
    </submittedName>
</protein>
<keyword evidence="1" id="KW-0472">Membrane</keyword>
<gene>
    <name evidence="2" type="ORF">V6N12_076019</name>
</gene>
<organism evidence="2 3">
    <name type="scientific">Hibiscus sabdariffa</name>
    <name type="common">roselle</name>
    <dbReference type="NCBI Taxonomy" id="183260"/>
    <lineage>
        <taxon>Eukaryota</taxon>
        <taxon>Viridiplantae</taxon>
        <taxon>Streptophyta</taxon>
        <taxon>Embryophyta</taxon>
        <taxon>Tracheophyta</taxon>
        <taxon>Spermatophyta</taxon>
        <taxon>Magnoliopsida</taxon>
        <taxon>eudicotyledons</taxon>
        <taxon>Gunneridae</taxon>
        <taxon>Pentapetalae</taxon>
        <taxon>rosids</taxon>
        <taxon>malvids</taxon>
        <taxon>Malvales</taxon>
        <taxon>Malvaceae</taxon>
        <taxon>Malvoideae</taxon>
        <taxon>Hibiscus</taxon>
    </lineage>
</organism>
<name>A0ABR2AYI8_9ROSI</name>
<dbReference type="Proteomes" id="UP001472677">
    <property type="component" value="Unassembled WGS sequence"/>
</dbReference>
<dbReference type="EMBL" id="JBBPBM010000239">
    <property type="protein sequence ID" value="KAK8499169.1"/>
    <property type="molecule type" value="Genomic_DNA"/>
</dbReference>
<accession>A0ABR2AYI8</accession>
<feature type="transmembrane region" description="Helical" evidence="1">
    <location>
        <begin position="155"/>
        <end position="176"/>
    </location>
</feature>
<keyword evidence="1" id="KW-0812">Transmembrane</keyword>
<proteinExistence type="predicted"/>
<comment type="caution">
    <text evidence="2">The sequence shown here is derived from an EMBL/GenBank/DDBJ whole genome shotgun (WGS) entry which is preliminary data.</text>
</comment>
<evidence type="ECO:0000313" key="3">
    <source>
        <dbReference type="Proteomes" id="UP001472677"/>
    </source>
</evidence>
<sequence>MIVDQELLLPLAPVTGTADDFTLTTDKETRAPNRTLTEYECSLYNSSYSFGFRTREGSKLSQQRNERWCLGLEGSAPTTAAFTRQYTFASLTKNKQGIQPAFASLCRASLPSLTRCSPLKLGLGSLSFFHLGKTLRTLDFTVRLLLGKECPGNTVLSMCLFLTLLAFLIACSLMLACKDSVYNWDEGLECVSTIYGQRLLLARRLIPLCWLGILSTSGLTLSTATANKVTGTRQRLGGMPTAFPYSSSLASGSEHSVGETWQPAQTQSLTFSGPGRKPHFPSPSRQQHWEKDDQDLTCGRCWNKLRIQEGLQAPCSILEIDSWAVSRRSSILRHRENIAIEELSLSCFAYYAYCPKGACCKSVGDWVAGTSPALYRVKRRGGRLSRARTYNITVMSVVQLLSSSDFFSHFRICRIRESLLRVGAFSNAQQPGEGWLPGDRLRQGPLGLLLMRLGEGIGKGLINQAGGLLGTRKRESGWRVLLS</sequence>
<feature type="transmembrane region" description="Helical" evidence="1">
    <location>
        <begin position="205"/>
        <end position="226"/>
    </location>
</feature>